<dbReference type="PANTHER" id="PTHR11851">
    <property type="entry name" value="METALLOPROTEASE"/>
    <property type="match status" value="1"/>
</dbReference>
<comment type="caution">
    <text evidence="3">The sequence shown here is derived from an EMBL/GenBank/DDBJ whole genome shotgun (WGS) entry which is preliminary data.</text>
</comment>
<keyword evidence="4" id="KW-1185">Reference proteome</keyword>
<name>A0A433SDQ6_9BURK</name>
<dbReference type="InterPro" id="IPR050361">
    <property type="entry name" value="MPP/UQCRC_Complex"/>
</dbReference>
<proteinExistence type="predicted"/>
<dbReference type="AlphaFoldDB" id="A0A433SDQ6"/>
<feature type="domain" description="Peptidase M16 N-terminal" evidence="1">
    <location>
        <begin position="67"/>
        <end position="208"/>
    </location>
</feature>
<dbReference type="EC" id="3.4.24.-" evidence="3"/>
<dbReference type="Proteomes" id="UP000286947">
    <property type="component" value="Unassembled WGS sequence"/>
</dbReference>
<feature type="domain" description="Peptidase M16 C-terminal" evidence="2">
    <location>
        <begin position="219"/>
        <end position="398"/>
    </location>
</feature>
<dbReference type="PANTHER" id="PTHR11851:SF224">
    <property type="entry name" value="PROCESSING PROTEASE"/>
    <property type="match status" value="1"/>
</dbReference>
<accession>A0A433SDQ6</accession>
<dbReference type="Gene3D" id="3.30.830.10">
    <property type="entry name" value="Metalloenzyme, LuxS/M16 peptidase-like"/>
    <property type="match status" value="2"/>
</dbReference>
<keyword evidence="3" id="KW-0645">Protease</keyword>
<reference evidence="3 4" key="1">
    <citation type="submission" date="2018-01" db="EMBL/GenBank/DDBJ databases">
        <title>Saezia sanguinis gen. nov., sp. nov., in the order Burkholderiales isolated from human blood.</title>
        <authorList>
            <person name="Medina-Pascual M.J."/>
            <person name="Valdezate S."/>
            <person name="Monzon S."/>
            <person name="Cuesta I."/>
            <person name="Carrasco G."/>
            <person name="Villalon P."/>
            <person name="Saez-Nieto J.A."/>
        </authorList>
    </citation>
    <scope>NUCLEOTIDE SEQUENCE [LARGE SCALE GENOMIC DNA]</scope>
    <source>
        <strain evidence="3 4">CNM695-12</strain>
    </source>
</reference>
<dbReference type="Pfam" id="PF00675">
    <property type="entry name" value="Peptidase_M16"/>
    <property type="match status" value="1"/>
</dbReference>
<dbReference type="RefSeq" id="WP_239442259.1">
    <property type="nucleotide sequence ID" value="NZ_PQSP01000003.1"/>
</dbReference>
<gene>
    <name evidence="3" type="ORF">CUZ56_01650</name>
</gene>
<sequence length="466" mass="50181" precursor="true">MRLKNLNFLAEMMQQMSARMFRSVLGVVASVAILAIGNTAHAGPQIEQWTLDNGAKVYLVQSRSLPMLDVNIAFDAGSRRDLADKIGLADFAAILADKGVTAGTNAGQEPALDENGVTDAWLDLGGIFAASASRDEFAYSLRTLTYPDVLPEAVALAARVIAYPSFPADVLKREQARAVAALKESLTQPGPVASRAYYAAVYSGHPYADQYTEQTLNAITVADLKNFHARYVLPCRARISMVGNVSREEANDIAQKLLSQLPQSGACPALPEVAEVPALTQAVHENMKFNAAQAQILVGAPGIKRSDPDFLVLVVGNHVLGGNGFSSRLMQQVREERGLTYGVGSYFAPGANVGAFTISLKTRPDQAQEALTVVQQVLTTFMNEGPTEAELQAAKANLVGGFPLMFDSNAKLLRQVANIARNDLPLDYLDQWPHLIEAVTADQVKQAFQRVIDPDKMVTVVLGAQE</sequence>
<evidence type="ECO:0000313" key="4">
    <source>
        <dbReference type="Proteomes" id="UP000286947"/>
    </source>
</evidence>
<dbReference type="InterPro" id="IPR007863">
    <property type="entry name" value="Peptidase_M16_C"/>
</dbReference>
<dbReference type="SUPFAM" id="SSF63411">
    <property type="entry name" value="LuxS/MPP-like metallohydrolase"/>
    <property type="match status" value="2"/>
</dbReference>
<dbReference type="InterPro" id="IPR011765">
    <property type="entry name" value="Pept_M16_N"/>
</dbReference>
<organism evidence="3 4">
    <name type="scientific">Saezia sanguinis</name>
    <dbReference type="NCBI Taxonomy" id="1965230"/>
    <lineage>
        <taxon>Bacteria</taxon>
        <taxon>Pseudomonadati</taxon>
        <taxon>Pseudomonadota</taxon>
        <taxon>Betaproteobacteria</taxon>
        <taxon>Burkholderiales</taxon>
        <taxon>Saeziaceae</taxon>
        <taxon>Saezia</taxon>
    </lineage>
</organism>
<dbReference type="GO" id="GO:0046872">
    <property type="term" value="F:metal ion binding"/>
    <property type="evidence" value="ECO:0007669"/>
    <property type="project" value="InterPro"/>
</dbReference>
<evidence type="ECO:0000259" key="2">
    <source>
        <dbReference type="Pfam" id="PF05193"/>
    </source>
</evidence>
<keyword evidence="3" id="KW-0378">Hydrolase</keyword>
<dbReference type="GO" id="GO:0008233">
    <property type="term" value="F:peptidase activity"/>
    <property type="evidence" value="ECO:0007669"/>
    <property type="project" value="UniProtKB-KW"/>
</dbReference>
<dbReference type="Pfam" id="PF05193">
    <property type="entry name" value="Peptidase_M16_C"/>
    <property type="match status" value="1"/>
</dbReference>
<dbReference type="InterPro" id="IPR011249">
    <property type="entry name" value="Metalloenz_LuxS/M16"/>
</dbReference>
<evidence type="ECO:0000259" key="1">
    <source>
        <dbReference type="Pfam" id="PF00675"/>
    </source>
</evidence>
<protein>
    <submittedName>
        <fullName evidence="3">Putative zinc protease</fullName>
        <ecNumber evidence="3">3.4.24.-</ecNumber>
    </submittedName>
</protein>
<dbReference type="EMBL" id="PQSP01000003">
    <property type="protein sequence ID" value="RUS66855.1"/>
    <property type="molecule type" value="Genomic_DNA"/>
</dbReference>
<evidence type="ECO:0000313" key="3">
    <source>
        <dbReference type="EMBL" id="RUS66855.1"/>
    </source>
</evidence>
<dbReference type="GO" id="GO:0006508">
    <property type="term" value="P:proteolysis"/>
    <property type="evidence" value="ECO:0007669"/>
    <property type="project" value="UniProtKB-KW"/>
</dbReference>